<evidence type="ECO:0000256" key="3">
    <source>
        <dbReference type="ARBA" id="ARBA00022692"/>
    </source>
</evidence>
<sequence length="325" mass="34404">MTSQTLQLQRAAVVLSLATVILAQGPPSGFGGGSWGGSSSGDDSSSSDSSSNSGSSSSSSDSGSSSFGGGSSSSNGGNSQNGFAGGDFSQYADRGQVIITAHAVLATLAFGFFFPVGGIMIRLASFPGLWIVHGLFQIFAYILYIAAFGIGIWMTRNFYTLNDAHPIIGIVLFALLAFQPILGFLHHVFFKRYNARTIWSYGHIWFGRIAIILGIVNGGLGLGLAKRTGFMAPSEGAVIGYSVGAGVMGLAYILAVWVGERKRSRSRTAAARAEVPVKEGGSSRGSSPREAPRREYYKTERGYVRRASHSRHSGQRRMSRGQGYA</sequence>
<dbReference type="GO" id="GO:0016020">
    <property type="term" value="C:membrane"/>
    <property type="evidence" value="ECO:0007669"/>
    <property type="project" value="UniProtKB-SubCell"/>
</dbReference>
<evidence type="ECO:0000256" key="7">
    <source>
        <dbReference type="SAM" id="MobiDB-lite"/>
    </source>
</evidence>
<dbReference type="PANTHER" id="PTHR47797">
    <property type="entry name" value="DEHYDROGENASE, PUTATIVE (AFU_ORTHOLOGUE AFUA_8G05805)-RELATED"/>
    <property type="match status" value="1"/>
</dbReference>
<feature type="chain" id="PRO_5044281697" description="Cytochrome b561 domain-containing protein" evidence="9">
    <location>
        <begin position="24"/>
        <end position="325"/>
    </location>
</feature>
<dbReference type="SMART" id="SM00665">
    <property type="entry name" value="B561"/>
    <property type="match status" value="1"/>
</dbReference>
<dbReference type="GeneID" id="96007755"/>
<evidence type="ECO:0000256" key="1">
    <source>
        <dbReference type="ARBA" id="ARBA00004370"/>
    </source>
</evidence>
<accession>A0AB34KHH2</accession>
<evidence type="ECO:0000313" key="12">
    <source>
        <dbReference type="Proteomes" id="UP000803884"/>
    </source>
</evidence>
<evidence type="ECO:0000259" key="10">
    <source>
        <dbReference type="PROSITE" id="PS50939"/>
    </source>
</evidence>
<keyword evidence="6 8" id="KW-0472">Membrane</keyword>
<dbReference type="RefSeq" id="XP_069227578.1">
    <property type="nucleotide sequence ID" value="XM_069374917.1"/>
</dbReference>
<feature type="compositionally biased region" description="Low complexity" evidence="7">
    <location>
        <begin position="40"/>
        <end position="65"/>
    </location>
</feature>
<evidence type="ECO:0000256" key="4">
    <source>
        <dbReference type="ARBA" id="ARBA00022982"/>
    </source>
</evidence>
<feature type="transmembrane region" description="Helical" evidence="8">
    <location>
        <begin position="166"/>
        <end position="185"/>
    </location>
</feature>
<keyword evidence="4" id="KW-0249">Electron transport</keyword>
<gene>
    <name evidence="11" type="ORF">WHR41_06312</name>
</gene>
<keyword evidence="9" id="KW-0732">Signal</keyword>
<evidence type="ECO:0000256" key="9">
    <source>
        <dbReference type="SAM" id="SignalP"/>
    </source>
</evidence>
<feature type="signal peptide" evidence="9">
    <location>
        <begin position="1"/>
        <end position="23"/>
    </location>
</feature>
<feature type="transmembrane region" description="Helical" evidence="8">
    <location>
        <begin position="97"/>
        <end position="117"/>
    </location>
</feature>
<feature type="region of interest" description="Disordered" evidence="7">
    <location>
        <begin position="27"/>
        <end position="76"/>
    </location>
</feature>
<comment type="subcellular location">
    <subcellularLocation>
        <location evidence="1">Membrane</location>
    </subcellularLocation>
</comment>
<evidence type="ECO:0000313" key="11">
    <source>
        <dbReference type="EMBL" id="KAL1584472.1"/>
    </source>
</evidence>
<feature type="domain" description="Cytochrome b561" evidence="10">
    <location>
        <begin position="64"/>
        <end position="259"/>
    </location>
</feature>
<feature type="region of interest" description="Disordered" evidence="7">
    <location>
        <begin position="268"/>
        <end position="325"/>
    </location>
</feature>
<evidence type="ECO:0000256" key="6">
    <source>
        <dbReference type="ARBA" id="ARBA00023136"/>
    </source>
</evidence>
<feature type="transmembrane region" description="Helical" evidence="8">
    <location>
        <begin position="129"/>
        <end position="154"/>
    </location>
</feature>
<keyword evidence="5 8" id="KW-1133">Transmembrane helix</keyword>
<comment type="caution">
    <text evidence="11">The sequence shown here is derived from an EMBL/GenBank/DDBJ whole genome shotgun (WGS) entry which is preliminary data.</text>
</comment>
<evidence type="ECO:0000256" key="8">
    <source>
        <dbReference type="SAM" id="Phobius"/>
    </source>
</evidence>
<keyword evidence="12" id="KW-1185">Reference proteome</keyword>
<keyword evidence="2" id="KW-0813">Transport</keyword>
<evidence type="ECO:0000256" key="5">
    <source>
        <dbReference type="ARBA" id="ARBA00022989"/>
    </source>
</evidence>
<feature type="compositionally biased region" description="Gly residues" evidence="7">
    <location>
        <begin position="28"/>
        <end position="39"/>
    </location>
</feature>
<feature type="transmembrane region" description="Helical" evidence="8">
    <location>
        <begin position="237"/>
        <end position="258"/>
    </location>
</feature>
<dbReference type="CDD" id="cd08760">
    <property type="entry name" value="Cyt_b561_FRRS1_like"/>
    <property type="match status" value="1"/>
</dbReference>
<keyword evidence="3 8" id="KW-0812">Transmembrane</keyword>
<dbReference type="AlphaFoldDB" id="A0AB34KHH2"/>
<dbReference type="PROSITE" id="PS50939">
    <property type="entry name" value="CYTOCHROME_B561"/>
    <property type="match status" value="1"/>
</dbReference>
<name>A0AB34KHH2_9PEZI</name>
<protein>
    <recommendedName>
        <fullName evidence="10">Cytochrome b561 domain-containing protein</fullName>
    </recommendedName>
</protein>
<feature type="compositionally biased region" description="Basic and acidic residues" evidence="7">
    <location>
        <begin position="290"/>
        <end position="303"/>
    </location>
</feature>
<dbReference type="EMBL" id="JAAQHG020000026">
    <property type="protein sequence ID" value="KAL1584472.1"/>
    <property type="molecule type" value="Genomic_DNA"/>
</dbReference>
<dbReference type="Proteomes" id="UP000803884">
    <property type="component" value="Unassembled WGS sequence"/>
</dbReference>
<feature type="compositionally biased region" description="Basic residues" evidence="7">
    <location>
        <begin position="304"/>
        <end position="319"/>
    </location>
</feature>
<organism evidence="11 12">
    <name type="scientific">Cladosporium halotolerans</name>
    <dbReference type="NCBI Taxonomy" id="1052096"/>
    <lineage>
        <taxon>Eukaryota</taxon>
        <taxon>Fungi</taxon>
        <taxon>Dikarya</taxon>
        <taxon>Ascomycota</taxon>
        <taxon>Pezizomycotina</taxon>
        <taxon>Dothideomycetes</taxon>
        <taxon>Dothideomycetidae</taxon>
        <taxon>Cladosporiales</taxon>
        <taxon>Cladosporiaceae</taxon>
        <taxon>Cladosporium</taxon>
    </lineage>
</organism>
<evidence type="ECO:0000256" key="2">
    <source>
        <dbReference type="ARBA" id="ARBA00022448"/>
    </source>
</evidence>
<dbReference type="InterPro" id="IPR006593">
    <property type="entry name" value="Cyt_b561/ferric_Rdtase_TM"/>
</dbReference>
<dbReference type="Gene3D" id="1.20.120.1770">
    <property type="match status" value="1"/>
</dbReference>
<proteinExistence type="predicted"/>
<reference evidence="11 12" key="1">
    <citation type="journal article" date="2020" name="Microbiol. Resour. Announc.">
        <title>Draft Genome Sequence of a Cladosporium Species Isolated from the Mesophotic Ascidian Didemnum maculosum.</title>
        <authorList>
            <person name="Gioti A."/>
            <person name="Siaperas R."/>
            <person name="Nikolaivits E."/>
            <person name="Le Goff G."/>
            <person name="Ouazzani J."/>
            <person name="Kotoulas G."/>
            <person name="Topakas E."/>
        </authorList>
    </citation>
    <scope>NUCLEOTIDE SEQUENCE [LARGE SCALE GENOMIC DNA]</scope>
    <source>
        <strain evidence="11 12">TM138-S3</strain>
    </source>
</reference>
<dbReference type="PANTHER" id="PTHR47797:SF1">
    <property type="entry name" value="CYTOCHROME B561 DOMAIN-CONTAINING PROTEIN-RELATED"/>
    <property type="match status" value="1"/>
</dbReference>
<feature type="transmembrane region" description="Helical" evidence="8">
    <location>
        <begin position="205"/>
        <end position="225"/>
    </location>
</feature>